<dbReference type="PRINTS" id="PR01609">
    <property type="entry name" value="CD36FAMILY"/>
</dbReference>
<evidence type="ECO:0000256" key="7">
    <source>
        <dbReference type="ARBA" id="ARBA00023180"/>
    </source>
</evidence>
<keyword evidence="6 8" id="KW-0472">Membrane</keyword>
<keyword evidence="10" id="KW-1185">Reference proteome</keyword>
<keyword evidence="3" id="KW-1003">Cell membrane</keyword>
<keyword evidence="7" id="KW-0325">Glycoprotein</keyword>
<dbReference type="GO" id="GO:0005886">
    <property type="term" value="C:plasma membrane"/>
    <property type="evidence" value="ECO:0007669"/>
    <property type="project" value="UniProtKB-SubCell"/>
</dbReference>
<name>A0A9P0FIA1_BRAAE</name>
<evidence type="ECO:0000256" key="2">
    <source>
        <dbReference type="ARBA" id="ARBA00010532"/>
    </source>
</evidence>
<dbReference type="AlphaFoldDB" id="A0A9P0FIA1"/>
<accession>A0A9P0FIA1</accession>
<protein>
    <submittedName>
        <fullName evidence="9">Uncharacterized protein</fullName>
    </submittedName>
</protein>
<feature type="transmembrane region" description="Helical" evidence="8">
    <location>
        <begin position="440"/>
        <end position="463"/>
    </location>
</feature>
<evidence type="ECO:0000313" key="10">
    <source>
        <dbReference type="Proteomes" id="UP001154078"/>
    </source>
</evidence>
<evidence type="ECO:0000256" key="3">
    <source>
        <dbReference type="ARBA" id="ARBA00022475"/>
    </source>
</evidence>
<dbReference type="Pfam" id="PF01130">
    <property type="entry name" value="CD36"/>
    <property type="match status" value="1"/>
</dbReference>
<proteinExistence type="inferred from homology"/>
<comment type="similarity">
    <text evidence="2">Belongs to the CD36 family.</text>
</comment>
<feature type="transmembrane region" description="Helical" evidence="8">
    <location>
        <begin position="7"/>
        <end position="28"/>
    </location>
</feature>
<sequence>MRRRKRWVTICQLIIGVVFILTGTFLYFQFEWLYDKILNTALTISPTSTAFKVWRKNDPPLIMDIYLFNWTNPEDIRVPGVKPRLQEIGPYRFKEVKEKMNITFDDAKKTVSYMHRKLYHFDAENSVRNLSDVITTLNAVPLAIAYKFRDANIFVKKGISFGLSSMGTKVHVTKTAGEILFDGYKDDILSALSWLPINDVKEKFGIFYGKNGTIGNDGRYVMSVANDKNFGKLLSWNDRKETNFYTGQCNSMKGSAGEFYPLNRKRDRIQFYSSELCRLATLEYERDVVIKGVQAYRYTARNIFDNGTLRKENACFCTGECQPSGVLNVSNCRLNSPSFLSFPHFYNADPYYTEAVEGLNPNNPKHEFYITMQPKTGIIMDLSAKMQLNFLLRPDDSISIYNDVPKIFFPIFYFDQDVRMRDELAQNLLMIQNLPEYSNYLIMILMFLGVLNIAWFVCSVFYCRKTKFPQNTQSGEEVPLQENVIKQGLVLVN</sequence>
<evidence type="ECO:0000256" key="5">
    <source>
        <dbReference type="ARBA" id="ARBA00022989"/>
    </source>
</evidence>
<dbReference type="PANTHER" id="PTHR11923:SF93">
    <property type="entry name" value="GH07959P-RELATED"/>
    <property type="match status" value="1"/>
</dbReference>
<keyword evidence="4 8" id="KW-0812">Transmembrane</keyword>
<gene>
    <name evidence="9" type="ORF">MELIAE_LOCUS7185</name>
</gene>
<evidence type="ECO:0000256" key="6">
    <source>
        <dbReference type="ARBA" id="ARBA00023136"/>
    </source>
</evidence>
<evidence type="ECO:0000313" key="9">
    <source>
        <dbReference type="EMBL" id="CAH0555938.1"/>
    </source>
</evidence>
<dbReference type="Proteomes" id="UP001154078">
    <property type="component" value="Chromosome 4"/>
</dbReference>
<reference evidence="9" key="1">
    <citation type="submission" date="2021-12" db="EMBL/GenBank/DDBJ databases">
        <authorList>
            <person name="King R."/>
        </authorList>
    </citation>
    <scope>NUCLEOTIDE SEQUENCE</scope>
</reference>
<dbReference type="InterPro" id="IPR002159">
    <property type="entry name" value="CD36_fam"/>
</dbReference>
<dbReference type="GO" id="GO:0005737">
    <property type="term" value="C:cytoplasm"/>
    <property type="evidence" value="ECO:0007669"/>
    <property type="project" value="TreeGrafter"/>
</dbReference>
<evidence type="ECO:0000256" key="4">
    <source>
        <dbReference type="ARBA" id="ARBA00022692"/>
    </source>
</evidence>
<evidence type="ECO:0000256" key="1">
    <source>
        <dbReference type="ARBA" id="ARBA00004236"/>
    </source>
</evidence>
<keyword evidence="5 8" id="KW-1133">Transmembrane helix</keyword>
<comment type="subcellular location">
    <subcellularLocation>
        <location evidence="1">Cell membrane</location>
    </subcellularLocation>
</comment>
<dbReference type="EMBL" id="OV121135">
    <property type="protein sequence ID" value="CAH0555938.1"/>
    <property type="molecule type" value="Genomic_DNA"/>
</dbReference>
<organism evidence="9 10">
    <name type="scientific">Brassicogethes aeneus</name>
    <name type="common">Rape pollen beetle</name>
    <name type="synonym">Meligethes aeneus</name>
    <dbReference type="NCBI Taxonomy" id="1431903"/>
    <lineage>
        <taxon>Eukaryota</taxon>
        <taxon>Metazoa</taxon>
        <taxon>Ecdysozoa</taxon>
        <taxon>Arthropoda</taxon>
        <taxon>Hexapoda</taxon>
        <taxon>Insecta</taxon>
        <taxon>Pterygota</taxon>
        <taxon>Neoptera</taxon>
        <taxon>Endopterygota</taxon>
        <taxon>Coleoptera</taxon>
        <taxon>Polyphaga</taxon>
        <taxon>Cucujiformia</taxon>
        <taxon>Nitidulidae</taxon>
        <taxon>Meligethinae</taxon>
        <taxon>Brassicogethes</taxon>
    </lineage>
</organism>
<dbReference type="GO" id="GO:0005044">
    <property type="term" value="F:scavenger receptor activity"/>
    <property type="evidence" value="ECO:0007669"/>
    <property type="project" value="TreeGrafter"/>
</dbReference>
<dbReference type="PANTHER" id="PTHR11923">
    <property type="entry name" value="SCAVENGER RECEPTOR CLASS B TYPE-1 SR-B1"/>
    <property type="match status" value="1"/>
</dbReference>
<evidence type="ECO:0000256" key="8">
    <source>
        <dbReference type="SAM" id="Phobius"/>
    </source>
</evidence>
<dbReference type="OrthoDB" id="514335at2759"/>